<dbReference type="Proteomes" id="UP001162131">
    <property type="component" value="Unassembled WGS sequence"/>
</dbReference>
<gene>
    <name evidence="2" type="ORF">BSTOLATCC_MIC53908</name>
</gene>
<evidence type="ECO:0000313" key="3">
    <source>
        <dbReference type="Proteomes" id="UP001162131"/>
    </source>
</evidence>
<dbReference type="EMBL" id="CAJZBQ010000053">
    <property type="protein sequence ID" value="CAG9331849.1"/>
    <property type="molecule type" value="Genomic_DNA"/>
</dbReference>
<dbReference type="InterPro" id="IPR036249">
    <property type="entry name" value="Thioredoxin-like_sf"/>
</dbReference>
<name>A0AAU9JX38_9CILI</name>
<evidence type="ECO:0008006" key="4">
    <source>
        <dbReference type="Google" id="ProtNLM"/>
    </source>
</evidence>
<protein>
    <recommendedName>
        <fullName evidence="4">Thioredoxin-like fold domain-containing protein</fullName>
    </recommendedName>
</protein>
<accession>A0AAU9JX38</accession>
<reference evidence="2" key="1">
    <citation type="submission" date="2021-09" db="EMBL/GenBank/DDBJ databases">
        <authorList>
            <consortium name="AG Swart"/>
            <person name="Singh M."/>
            <person name="Singh A."/>
            <person name="Seah K."/>
            <person name="Emmerich C."/>
        </authorList>
    </citation>
    <scope>NUCLEOTIDE SEQUENCE</scope>
    <source>
        <strain evidence="2">ATCC30299</strain>
    </source>
</reference>
<feature type="signal peptide" evidence="1">
    <location>
        <begin position="1"/>
        <end position="19"/>
    </location>
</feature>
<dbReference type="Gene3D" id="3.40.30.10">
    <property type="entry name" value="Glutaredoxin"/>
    <property type="match status" value="1"/>
</dbReference>
<comment type="caution">
    <text evidence="2">The sequence shown here is derived from an EMBL/GenBank/DDBJ whole genome shotgun (WGS) entry which is preliminary data.</text>
</comment>
<dbReference type="PANTHER" id="PTHR33875:SF2">
    <property type="entry name" value="ACR183CP"/>
    <property type="match status" value="1"/>
</dbReference>
<proteinExistence type="predicted"/>
<dbReference type="AlphaFoldDB" id="A0AAU9JX38"/>
<dbReference type="SUPFAM" id="SSF52833">
    <property type="entry name" value="Thioredoxin-like"/>
    <property type="match status" value="1"/>
</dbReference>
<feature type="chain" id="PRO_5043908396" description="Thioredoxin-like fold domain-containing protein" evidence="1">
    <location>
        <begin position="20"/>
        <end position="205"/>
    </location>
</feature>
<keyword evidence="1" id="KW-0732">Signal</keyword>
<sequence length="205" mass="23125">MIIIGSLILVLAAATQVTPIPHPYDGLFLGPLRSNYTLELFMDHLDPQSKLAYPSVMQYYNQNQKWLGLIIHIFPLSYRLLSFNVALAGRFIQMNYTSTNFTSYIDIMFQKQEAFIQQANQNDFQTMQNTVTLYAMQATGASFNTILNGMNAYAANRSLRNSYDFACSIKMPGTPSYLINGVWVPDASNITTVSGWQQLFNSISN</sequence>
<dbReference type="PANTHER" id="PTHR33875">
    <property type="entry name" value="OS09G0542200 PROTEIN"/>
    <property type="match status" value="1"/>
</dbReference>
<evidence type="ECO:0000256" key="1">
    <source>
        <dbReference type="SAM" id="SignalP"/>
    </source>
</evidence>
<organism evidence="2 3">
    <name type="scientific">Blepharisma stoltei</name>
    <dbReference type="NCBI Taxonomy" id="1481888"/>
    <lineage>
        <taxon>Eukaryota</taxon>
        <taxon>Sar</taxon>
        <taxon>Alveolata</taxon>
        <taxon>Ciliophora</taxon>
        <taxon>Postciliodesmatophora</taxon>
        <taxon>Heterotrichea</taxon>
        <taxon>Heterotrichida</taxon>
        <taxon>Blepharismidae</taxon>
        <taxon>Blepharisma</taxon>
    </lineage>
</organism>
<evidence type="ECO:0000313" key="2">
    <source>
        <dbReference type="EMBL" id="CAG9331849.1"/>
    </source>
</evidence>
<keyword evidence="3" id="KW-1185">Reference proteome</keyword>